<dbReference type="GO" id="GO:0042803">
    <property type="term" value="F:protein homodimerization activity"/>
    <property type="evidence" value="ECO:0007669"/>
    <property type="project" value="UniProtKB-ARBA"/>
</dbReference>
<dbReference type="InterPro" id="IPR014729">
    <property type="entry name" value="Rossmann-like_a/b/a_fold"/>
</dbReference>
<evidence type="ECO:0000256" key="2">
    <source>
        <dbReference type="ARBA" id="ARBA00022490"/>
    </source>
</evidence>
<evidence type="ECO:0000256" key="7">
    <source>
        <dbReference type="ARBA" id="ARBA00022917"/>
    </source>
</evidence>
<dbReference type="GO" id="GO:0005524">
    <property type="term" value="F:ATP binding"/>
    <property type="evidence" value="ECO:0007669"/>
    <property type="project" value="UniProtKB-UniRule"/>
</dbReference>
<dbReference type="CDD" id="cd00165">
    <property type="entry name" value="S4"/>
    <property type="match status" value="1"/>
</dbReference>
<dbReference type="PROSITE" id="PS00178">
    <property type="entry name" value="AA_TRNA_LIGASE_I"/>
    <property type="match status" value="1"/>
</dbReference>
<dbReference type="InterPro" id="IPR036986">
    <property type="entry name" value="S4_RNA-bd_sf"/>
</dbReference>
<dbReference type="InterPro" id="IPR002305">
    <property type="entry name" value="aa-tRNA-synth_Ic"/>
</dbReference>
<comment type="similarity">
    <text evidence="10 11">Belongs to the class-I aminoacyl-tRNA synthetase family. TyrS type 1 subfamily.</text>
</comment>
<dbReference type="Pfam" id="PF00579">
    <property type="entry name" value="tRNA-synt_1b"/>
    <property type="match status" value="1"/>
</dbReference>
<evidence type="ECO:0000256" key="4">
    <source>
        <dbReference type="ARBA" id="ARBA00022741"/>
    </source>
</evidence>
<dbReference type="GO" id="GO:0006437">
    <property type="term" value="P:tyrosyl-tRNA aminoacylation"/>
    <property type="evidence" value="ECO:0007669"/>
    <property type="project" value="UniProtKB-UniRule"/>
</dbReference>
<dbReference type="InterPro" id="IPR001412">
    <property type="entry name" value="aa-tRNA-synth_I_CS"/>
</dbReference>
<dbReference type="PRINTS" id="PR01040">
    <property type="entry name" value="TRNASYNTHTYR"/>
</dbReference>
<protein>
    <recommendedName>
        <fullName evidence="11">Tyrosine--tRNA ligase</fullName>
        <ecNumber evidence="11">6.1.1.1</ecNumber>
    </recommendedName>
    <alternativeName>
        <fullName evidence="11">Tyrosyl-tRNA synthetase</fullName>
        <shortName evidence="11">TyrRS</shortName>
    </alternativeName>
</protein>
<dbReference type="RefSeq" id="WP_301118259.1">
    <property type="nucleotide sequence ID" value="NZ_JAUHPX010000002.1"/>
</dbReference>
<comment type="subcellular location">
    <subcellularLocation>
        <location evidence="1 11">Cytoplasm</location>
    </subcellularLocation>
</comment>
<proteinExistence type="inferred from homology"/>
<evidence type="ECO:0000313" key="15">
    <source>
        <dbReference type="Proteomes" id="UP001172737"/>
    </source>
</evidence>
<dbReference type="FunFam" id="3.40.50.620:FF:000008">
    <property type="entry name" value="Tyrosine--tRNA ligase"/>
    <property type="match status" value="1"/>
</dbReference>
<feature type="binding site" evidence="11">
    <location>
        <position position="234"/>
    </location>
    <ligand>
        <name>ATP</name>
        <dbReference type="ChEBI" id="CHEBI:30616"/>
    </ligand>
</feature>
<evidence type="ECO:0000256" key="12">
    <source>
        <dbReference type="PROSITE-ProRule" id="PRU00182"/>
    </source>
</evidence>
<keyword evidence="2 11" id="KW-0963">Cytoplasm</keyword>
<comment type="subunit">
    <text evidence="11">Homodimer.</text>
</comment>
<dbReference type="GO" id="GO:0004831">
    <property type="term" value="F:tyrosine-tRNA ligase activity"/>
    <property type="evidence" value="ECO:0007669"/>
    <property type="project" value="UniProtKB-UniRule"/>
</dbReference>
<feature type="domain" description="RNA-binding S4" evidence="13">
    <location>
        <begin position="354"/>
        <end position="415"/>
    </location>
</feature>
<dbReference type="InterPro" id="IPR002307">
    <property type="entry name" value="Tyr-tRNA-ligase"/>
</dbReference>
<sequence length="421" mass="45898">MTDHILDELTWRGLISQTTGEDELREALDAGPITLYCGFDPTAPSLHIGNLVQILTVRRFQLAGHKPLMLVGGATGLIGDPKMAGERTLNPVEIVHQWVERIRGQIEPFMSFTGENAARMVNNYEWTKDMSAIELLRDVGKYFRLGTMISKDTVARRLNSDEGISYTEFSYQVLQGMDFLELYRRYGCTLQTGGSDQWGNLTSGTELTRKAEGTSVHALSTPLITKADGTKFGKTESGTVWLDPEMTSPYAFYQFWLNQADADVIGYLKVFTFLERAEIEALEVKVAEEPFRREAQRTLAWEVTRLVHGEAAAQGAVDASQALFGRGELGALDGATLDGCAKELGGVDLDPGATVVDALVSAGIVDSRKAARRAIEDGGAYVNNVRVDDPDLALGAGHVLAGGWVVVRRGKKSVGIVRPVA</sequence>
<dbReference type="EC" id="6.1.1.1" evidence="11"/>
<dbReference type="InterPro" id="IPR002942">
    <property type="entry name" value="S4_RNA-bd"/>
</dbReference>
<evidence type="ECO:0000256" key="9">
    <source>
        <dbReference type="ARBA" id="ARBA00048248"/>
    </source>
</evidence>
<evidence type="ECO:0000256" key="1">
    <source>
        <dbReference type="ARBA" id="ARBA00004496"/>
    </source>
</evidence>
<feature type="short sequence motif" description="'HIGH' region" evidence="11">
    <location>
        <begin position="41"/>
        <end position="50"/>
    </location>
</feature>
<dbReference type="SUPFAM" id="SSF52374">
    <property type="entry name" value="Nucleotidylyl transferase"/>
    <property type="match status" value="1"/>
</dbReference>
<dbReference type="PROSITE" id="PS50889">
    <property type="entry name" value="S4"/>
    <property type="match status" value="1"/>
</dbReference>
<dbReference type="PANTHER" id="PTHR11766">
    <property type="entry name" value="TYROSYL-TRNA SYNTHETASE"/>
    <property type="match status" value="1"/>
</dbReference>
<dbReference type="InterPro" id="IPR024088">
    <property type="entry name" value="Tyr-tRNA-ligase_bac-type"/>
</dbReference>
<dbReference type="HAMAP" id="MF_02006">
    <property type="entry name" value="Tyr_tRNA_synth_type1"/>
    <property type="match status" value="1"/>
</dbReference>
<dbReference type="PANTHER" id="PTHR11766:SF0">
    <property type="entry name" value="TYROSINE--TRNA LIGASE, MITOCHONDRIAL"/>
    <property type="match status" value="1"/>
</dbReference>
<keyword evidence="15" id="KW-1185">Reference proteome</keyword>
<feature type="binding site" evidence="11">
    <location>
        <position position="175"/>
    </location>
    <ligand>
        <name>L-tyrosine</name>
        <dbReference type="ChEBI" id="CHEBI:58315"/>
    </ligand>
</feature>
<dbReference type="InterPro" id="IPR024107">
    <property type="entry name" value="Tyr-tRNA-ligase_bac_1"/>
</dbReference>
<dbReference type="Gene3D" id="3.40.50.620">
    <property type="entry name" value="HUPs"/>
    <property type="match status" value="1"/>
</dbReference>
<evidence type="ECO:0000313" key="14">
    <source>
        <dbReference type="EMBL" id="MDN4487187.1"/>
    </source>
</evidence>
<gene>
    <name evidence="11 14" type="primary">tyrS</name>
    <name evidence="14" type="ORF">QQX10_03300</name>
</gene>
<dbReference type="Proteomes" id="UP001172737">
    <property type="component" value="Unassembled WGS sequence"/>
</dbReference>
<dbReference type="AlphaFoldDB" id="A0AAW7M3Z1"/>
<evidence type="ECO:0000259" key="13">
    <source>
        <dbReference type="SMART" id="SM00363"/>
    </source>
</evidence>
<evidence type="ECO:0000256" key="10">
    <source>
        <dbReference type="ARBA" id="ARBA00060965"/>
    </source>
</evidence>
<dbReference type="SMART" id="SM00363">
    <property type="entry name" value="S4"/>
    <property type="match status" value="1"/>
</dbReference>
<dbReference type="GO" id="GO:0005829">
    <property type="term" value="C:cytosol"/>
    <property type="evidence" value="ECO:0007669"/>
    <property type="project" value="TreeGrafter"/>
</dbReference>
<feature type="binding site" evidence="11">
    <location>
        <position position="36"/>
    </location>
    <ligand>
        <name>L-tyrosine</name>
        <dbReference type="ChEBI" id="CHEBI:58315"/>
    </ligand>
</feature>
<dbReference type="NCBIfam" id="TIGR00234">
    <property type="entry name" value="tyrS"/>
    <property type="match status" value="1"/>
</dbReference>
<keyword evidence="3 11" id="KW-0436">Ligase</keyword>
<keyword evidence="5 11" id="KW-0067">ATP-binding</keyword>
<dbReference type="Pfam" id="PF22421">
    <property type="entry name" value="SYY_C-terminal"/>
    <property type="match status" value="1"/>
</dbReference>
<keyword evidence="8 11" id="KW-0030">Aminoacyl-tRNA synthetase</keyword>
<keyword evidence="6 12" id="KW-0694">RNA-binding</keyword>
<organism evidence="14 15">
    <name type="scientific">Demequina lignilytica</name>
    <dbReference type="NCBI Taxonomy" id="3051663"/>
    <lineage>
        <taxon>Bacteria</taxon>
        <taxon>Bacillati</taxon>
        <taxon>Actinomycetota</taxon>
        <taxon>Actinomycetes</taxon>
        <taxon>Micrococcales</taxon>
        <taxon>Demequinaceae</taxon>
        <taxon>Demequina</taxon>
    </lineage>
</organism>
<dbReference type="EMBL" id="JAUHPX010000002">
    <property type="protein sequence ID" value="MDN4487187.1"/>
    <property type="molecule type" value="Genomic_DNA"/>
</dbReference>
<dbReference type="GO" id="GO:0003723">
    <property type="term" value="F:RNA binding"/>
    <property type="evidence" value="ECO:0007669"/>
    <property type="project" value="UniProtKB-KW"/>
</dbReference>
<dbReference type="Gene3D" id="1.10.240.10">
    <property type="entry name" value="Tyrosyl-Transfer RNA Synthetase"/>
    <property type="match status" value="1"/>
</dbReference>
<dbReference type="SUPFAM" id="SSF55174">
    <property type="entry name" value="Alpha-L RNA-binding motif"/>
    <property type="match status" value="1"/>
</dbReference>
<evidence type="ECO:0000256" key="3">
    <source>
        <dbReference type="ARBA" id="ARBA00022598"/>
    </source>
</evidence>
<dbReference type="InterPro" id="IPR054608">
    <property type="entry name" value="SYY-like_C"/>
</dbReference>
<dbReference type="CDD" id="cd00805">
    <property type="entry name" value="TyrRS_core"/>
    <property type="match status" value="1"/>
</dbReference>
<keyword evidence="4 11" id="KW-0547">Nucleotide-binding</keyword>
<reference evidence="14" key="1">
    <citation type="submission" date="2023-06" db="EMBL/GenBank/DDBJ databases">
        <title>Sysu t00039.</title>
        <authorList>
            <person name="Gao L."/>
            <person name="Fang B.-Z."/>
            <person name="Li W.-J."/>
        </authorList>
    </citation>
    <scope>NUCLEOTIDE SEQUENCE</scope>
    <source>
        <strain evidence="14">SYSU T00039</strain>
    </source>
</reference>
<evidence type="ECO:0000256" key="5">
    <source>
        <dbReference type="ARBA" id="ARBA00022840"/>
    </source>
</evidence>
<feature type="binding site" evidence="11">
    <location>
        <position position="171"/>
    </location>
    <ligand>
        <name>L-tyrosine</name>
        <dbReference type="ChEBI" id="CHEBI:58315"/>
    </ligand>
</feature>
<evidence type="ECO:0000256" key="11">
    <source>
        <dbReference type="HAMAP-Rule" id="MF_02006"/>
    </source>
</evidence>
<accession>A0AAW7M3Z1</accession>
<feature type="short sequence motif" description="'KMSKS' region" evidence="11">
    <location>
        <begin position="231"/>
        <end position="235"/>
    </location>
</feature>
<comment type="catalytic activity">
    <reaction evidence="9 11">
        <text>tRNA(Tyr) + L-tyrosine + ATP = L-tyrosyl-tRNA(Tyr) + AMP + diphosphate + H(+)</text>
        <dbReference type="Rhea" id="RHEA:10220"/>
        <dbReference type="Rhea" id="RHEA-COMP:9706"/>
        <dbReference type="Rhea" id="RHEA-COMP:9707"/>
        <dbReference type="ChEBI" id="CHEBI:15378"/>
        <dbReference type="ChEBI" id="CHEBI:30616"/>
        <dbReference type="ChEBI" id="CHEBI:33019"/>
        <dbReference type="ChEBI" id="CHEBI:58315"/>
        <dbReference type="ChEBI" id="CHEBI:78442"/>
        <dbReference type="ChEBI" id="CHEBI:78536"/>
        <dbReference type="ChEBI" id="CHEBI:456215"/>
        <dbReference type="EC" id="6.1.1.1"/>
    </reaction>
</comment>
<comment type="caution">
    <text evidence="14">The sequence shown here is derived from an EMBL/GenBank/DDBJ whole genome shotgun (WGS) entry which is preliminary data.</text>
</comment>
<evidence type="ECO:0000256" key="6">
    <source>
        <dbReference type="ARBA" id="ARBA00022884"/>
    </source>
</evidence>
<evidence type="ECO:0000256" key="8">
    <source>
        <dbReference type="ARBA" id="ARBA00023146"/>
    </source>
</evidence>
<keyword evidence="7 11" id="KW-0648">Protein biosynthesis</keyword>
<comment type="function">
    <text evidence="11">Catalyzes the attachment of tyrosine to tRNA(Tyr) in a two-step reaction: tyrosine is first activated by ATP to form Tyr-AMP and then transferred to the acceptor end of tRNA(Tyr).</text>
</comment>
<dbReference type="Gene3D" id="3.10.290.10">
    <property type="entry name" value="RNA-binding S4 domain"/>
    <property type="match status" value="1"/>
</dbReference>
<dbReference type="FunFam" id="1.10.240.10:FF:000001">
    <property type="entry name" value="Tyrosine--tRNA ligase"/>
    <property type="match status" value="1"/>
</dbReference>
<name>A0AAW7M3Z1_9MICO</name>